<keyword evidence="1" id="KW-0472">Membrane</keyword>
<gene>
    <name evidence="2" type="ORF">QU481_11015</name>
</gene>
<accession>A0ABT7XNP3</accession>
<dbReference type="RefSeq" id="WP_289830030.1">
    <property type="nucleotide sequence ID" value="NZ_JAUEDK010000017.1"/>
</dbReference>
<sequence length="375" mass="42305">MKFPVSRQPLRRHINRNVSNAQKKPTIFGYLKAILELDLFVKLSPYAFIIGGGMLYLFLDSIGLKNLFQPSLNSVAGFVTLVLGGMLLAFSMYVLLVIAPAFMTQIALIDGELHHARRSRMYFVGWFVLLALSTLSILVIGMKEWPILLAFLEFALSAFVFWWIFSSKQTWLNGRAQLLSLISLTAIVQFLFILPMSILLPLARGEAHQDAVFFAIWAAYIALCILYVYTVSKYPQPSPAVRKRGGIGWVIISAAVFFLIVTFSKESFLHQVAHGIGVTDSPSEIEWYILSSKAVAEQGPKLTGWPATDIEKNGYVYGFMAFRFSDQRVLCPSGQVLNKEVSKYCLLLEKDDVKPMGWPKNWKNPEQDKKRVMAK</sequence>
<feature type="transmembrane region" description="Helical" evidence="1">
    <location>
        <begin position="212"/>
        <end position="232"/>
    </location>
</feature>
<organism evidence="2 3">
    <name type="scientific">Crenobacter oryzisoli</name>
    <dbReference type="NCBI Taxonomy" id="3056844"/>
    <lineage>
        <taxon>Bacteria</taxon>
        <taxon>Pseudomonadati</taxon>
        <taxon>Pseudomonadota</taxon>
        <taxon>Betaproteobacteria</taxon>
        <taxon>Neisseriales</taxon>
        <taxon>Neisseriaceae</taxon>
        <taxon>Crenobacter</taxon>
    </lineage>
</organism>
<evidence type="ECO:0008006" key="4">
    <source>
        <dbReference type="Google" id="ProtNLM"/>
    </source>
</evidence>
<dbReference type="Proteomes" id="UP001168540">
    <property type="component" value="Unassembled WGS sequence"/>
</dbReference>
<reference evidence="2" key="1">
    <citation type="submission" date="2023-06" db="EMBL/GenBank/DDBJ databases">
        <authorList>
            <person name="Zhang S."/>
        </authorList>
    </citation>
    <scope>NUCLEOTIDE SEQUENCE</scope>
    <source>
        <strain evidence="2">SG2303</strain>
    </source>
</reference>
<feature type="transmembrane region" description="Helical" evidence="1">
    <location>
        <begin position="121"/>
        <end position="141"/>
    </location>
</feature>
<protein>
    <recommendedName>
        <fullName evidence="4">DUF2157 domain-containing protein</fullName>
    </recommendedName>
</protein>
<comment type="caution">
    <text evidence="2">The sequence shown here is derived from an EMBL/GenBank/DDBJ whole genome shotgun (WGS) entry which is preliminary data.</text>
</comment>
<keyword evidence="1" id="KW-1133">Transmembrane helix</keyword>
<evidence type="ECO:0000313" key="2">
    <source>
        <dbReference type="EMBL" id="MDN0075421.1"/>
    </source>
</evidence>
<proteinExistence type="predicted"/>
<evidence type="ECO:0000256" key="1">
    <source>
        <dbReference type="SAM" id="Phobius"/>
    </source>
</evidence>
<evidence type="ECO:0000313" key="3">
    <source>
        <dbReference type="Proteomes" id="UP001168540"/>
    </source>
</evidence>
<keyword evidence="1" id="KW-0812">Transmembrane</keyword>
<feature type="transmembrane region" description="Helical" evidence="1">
    <location>
        <begin position="244"/>
        <end position="263"/>
    </location>
</feature>
<feature type="transmembrane region" description="Helical" evidence="1">
    <location>
        <begin position="79"/>
        <end position="109"/>
    </location>
</feature>
<keyword evidence="3" id="KW-1185">Reference proteome</keyword>
<dbReference type="EMBL" id="JAUEDK010000017">
    <property type="protein sequence ID" value="MDN0075421.1"/>
    <property type="molecule type" value="Genomic_DNA"/>
</dbReference>
<feature type="transmembrane region" description="Helical" evidence="1">
    <location>
        <begin position="178"/>
        <end position="200"/>
    </location>
</feature>
<name>A0ABT7XNP3_9NEIS</name>
<feature type="transmembrane region" description="Helical" evidence="1">
    <location>
        <begin position="39"/>
        <end position="59"/>
    </location>
</feature>
<feature type="transmembrane region" description="Helical" evidence="1">
    <location>
        <begin position="147"/>
        <end position="166"/>
    </location>
</feature>